<accession>A0ABM3YX19</accession>
<dbReference type="RefSeq" id="XP_060540671.1">
    <property type="nucleotide sequence ID" value="XM_060684688.1"/>
</dbReference>
<organism evidence="2 3">
    <name type="scientific">Pantherophis guttatus</name>
    <name type="common">Corn snake</name>
    <name type="synonym">Elaphe guttata</name>
    <dbReference type="NCBI Taxonomy" id="94885"/>
    <lineage>
        <taxon>Eukaryota</taxon>
        <taxon>Metazoa</taxon>
        <taxon>Chordata</taxon>
        <taxon>Craniata</taxon>
        <taxon>Vertebrata</taxon>
        <taxon>Euteleostomi</taxon>
        <taxon>Lepidosauria</taxon>
        <taxon>Squamata</taxon>
        <taxon>Bifurcata</taxon>
        <taxon>Unidentata</taxon>
        <taxon>Episquamata</taxon>
        <taxon>Toxicofera</taxon>
        <taxon>Serpentes</taxon>
        <taxon>Colubroidea</taxon>
        <taxon>Colubridae</taxon>
        <taxon>Colubrinae</taxon>
        <taxon>Pantherophis</taxon>
    </lineage>
</organism>
<keyword evidence="2" id="KW-1185">Reference proteome</keyword>
<evidence type="ECO:0000313" key="2">
    <source>
        <dbReference type="Proteomes" id="UP001652622"/>
    </source>
</evidence>
<dbReference type="GeneID" id="117673420"/>
<proteinExistence type="predicted"/>
<gene>
    <name evidence="3" type="primary">LOC117673420</name>
</gene>
<protein>
    <submittedName>
        <fullName evidence="3">Uncharacterized protein LOC117673420</fullName>
    </submittedName>
</protein>
<feature type="region of interest" description="Disordered" evidence="1">
    <location>
        <begin position="185"/>
        <end position="240"/>
    </location>
</feature>
<dbReference type="Proteomes" id="UP001652622">
    <property type="component" value="Unplaced"/>
</dbReference>
<feature type="compositionally biased region" description="Low complexity" evidence="1">
    <location>
        <begin position="203"/>
        <end position="216"/>
    </location>
</feature>
<evidence type="ECO:0000313" key="3">
    <source>
        <dbReference type="RefSeq" id="XP_060540671.1"/>
    </source>
</evidence>
<evidence type="ECO:0000256" key="1">
    <source>
        <dbReference type="SAM" id="MobiDB-lite"/>
    </source>
</evidence>
<name>A0ABM3YX19_PANGU</name>
<sequence length="240" mass="26854">MRRGGWREHVRAELRAREGRWRGLRRLLERHEQLQERLEAQLPVGGASGPPADPAALPVQLRREEGESHQQVALQAELLRSAEAASREQRARLGCLGRDLAALTRRHQEAECRAWSFARENEELRTELGQARALLQEAQAGRLALQARWLREKALEATRVNRAIEQEEKYRRKVTRLQEKLGQARGQAGLLGVDSDERGGGSLSASSEEAKAVVAGTGRDPSLEPNPNPDHLPWESRASS</sequence>
<reference evidence="3" key="1">
    <citation type="submission" date="2025-08" db="UniProtKB">
        <authorList>
            <consortium name="RefSeq"/>
        </authorList>
    </citation>
    <scope>IDENTIFICATION</scope>
    <source>
        <tissue evidence="3">Blood</tissue>
    </source>
</reference>